<feature type="signal peptide" evidence="1">
    <location>
        <begin position="1"/>
        <end position="23"/>
    </location>
</feature>
<feature type="domain" description="SGNH hydrolase-type esterase" evidence="2">
    <location>
        <begin position="60"/>
        <end position="210"/>
    </location>
</feature>
<dbReference type="Pfam" id="PF13472">
    <property type="entry name" value="Lipase_GDSL_2"/>
    <property type="match status" value="1"/>
</dbReference>
<dbReference type="EMBL" id="CP024091">
    <property type="protein sequence ID" value="ATP57723.1"/>
    <property type="molecule type" value="Genomic_DNA"/>
</dbReference>
<keyword evidence="4" id="KW-1185">Reference proteome</keyword>
<dbReference type="GO" id="GO:0004622">
    <property type="term" value="F:phosphatidylcholine lysophospholipase activity"/>
    <property type="evidence" value="ECO:0007669"/>
    <property type="project" value="TreeGrafter"/>
</dbReference>
<protein>
    <recommendedName>
        <fullName evidence="2">SGNH hydrolase-type esterase domain-containing protein</fullName>
    </recommendedName>
</protein>
<feature type="chain" id="PRO_5013931205" description="SGNH hydrolase-type esterase domain-containing protein" evidence="1">
    <location>
        <begin position="24"/>
        <end position="221"/>
    </location>
</feature>
<dbReference type="KEGG" id="pgs:CPT03_15255"/>
<dbReference type="InterPro" id="IPR051532">
    <property type="entry name" value="Ester_Hydrolysis_Enzymes"/>
</dbReference>
<dbReference type="SUPFAM" id="SSF52266">
    <property type="entry name" value="SGNH hydrolase"/>
    <property type="match status" value="1"/>
</dbReference>
<dbReference type="Gene3D" id="3.40.50.1110">
    <property type="entry name" value="SGNH hydrolase"/>
    <property type="match status" value="1"/>
</dbReference>
<dbReference type="InterPro" id="IPR013830">
    <property type="entry name" value="SGNH_hydro"/>
</dbReference>
<dbReference type="InterPro" id="IPR036514">
    <property type="entry name" value="SGNH_hydro_sf"/>
</dbReference>
<dbReference type="PANTHER" id="PTHR30383:SF5">
    <property type="entry name" value="SGNH HYDROLASE-TYPE ESTERASE DOMAIN-CONTAINING PROTEIN"/>
    <property type="match status" value="1"/>
</dbReference>
<organism evidence="3 4">
    <name type="scientific">Pedobacter ginsengisoli</name>
    <dbReference type="NCBI Taxonomy" id="363852"/>
    <lineage>
        <taxon>Bacteria</taxon>
        <taxon>Pseudomonadati</taxon>
        <taxon>Bacteroidota</taxon>
        <taxon>Sphingobacteriia</taxon>
        <taxon>Sphingobacteriales</taxon>
        <taxon>Sphingobacteriaceae</taxon>
        <taxon>Pedobacter</taxon>
    </lineage>
</organism>
<dbReference type="Proteomes" id="UP000223749">
    <property type="component" value="Chromosome"/>
</dbReference>
<reference evidence="3 4" key="1">
    <citation type="submission" date="2017-10" db="EMBL/GenBank/DDBJ databases">
        <title>Whole genome of Pedobacter ginsengisoli T01R-27 isolated from tomato rhizosphere.</title>
        <authorList>
            <person name="Weon H.-Y."/>
            <person name="Lee S.A."/>
            <person name="Sang M.K."/>
            <person name="Song J."/>
        </authorList>
    </citation>
    <scope>NUCLEOTIDE SEQUENCE [LARGE SCALE GENOMIC DNA]</scope>
    <source>
        <strain evidence="3 4">T01R-27</strain>
    </source>
</reference>
<proteinExistence type="predicted"/>
<dbReference type="AlphaFoldDB" id="A0A2D1U7Z1"/>
<evidence type="ECO:0000256" key="1">
    <source>
        <dbReference type="SAM" id="SignalP"/>
    </source>
</evidence>
<dbReference type="PANTHER" id="PTHR30383">
    <property type="entry name" value="THIOESTERASE 1/PROTEASE 1/LYSOPHOSPHOLIPASE L1"/>
    <property type="match status" value="1"/>
</dbReference>
<keyword evidence="1" id="KW-0732">Signal</keyword>
<sequence>MKQNFYFRLLFILLVSLSVNSYAQSGKPFWNDIQKFKHKDSLSMPPKKKVVFVGSSSFTRWNDLETVYKDYHAINRGFGGSTLQQANDYINELVFAYKPKQVVIYSGENDIAEGTSADETFSRFTTFFNNIRKGLPKANILYISMKLSPSRMKFADNVNKANTMIKEYISKQKNARFIDVNSKMLDANGEPRPDLFVEDMLHMKPAGYDIWIKEITPYLKK</sequence>
<dbReference type="OrthoDB" id="9790057at2"/>
<evidence type="ECO:0000313" key="4">
    <source>
        <dbReference type="Proteomes" id="UP000223749"/>
    </source>
</evidence>
<dbReference type="RefSeq" id="WP_099439636.1">
    <property type="nucleotide sequence ID" value="NZ_CP024091.1"/>
</dbReference>
<evidence type="ECO:0000313" key="3">
    <source>
        <dbReference type="EMBL" id="ATP57723.1"/>
    </source>
</evidence>
<evidence type="ECO:0000259" key="2">
    <source>
        <dbReference type="Pfam" id="PF13472"/>
    </source>
</evidence>
<name>A0A2D1U7Z1_9SPHI</name>
<accession>A0A2D1U7Z1</accession>
<gene>
    <name evidence="3" type="ORF">CPT03_15255</name>
</gene>